<dbReference type="EMBL" id="AMQN01018925">
    <property type="status" value="NOT_ANNOTATED_CDS"/>
    <property type="molecule type" value="Genomic_DNA"/>
</dbReference>
<sequence length="117" mass="13001">MGPDIPVVELATKHTHKTLVYSWMTIHCPALDVNIIQTGQNCLDGLTGHTMNQVNNDHANLDIQSVTDLECLTDVASVTADGHLAVKTEDADIAVYDNYNFNHAYDERLAITKHREE</sequence>
<name>R7VBA2_CAPTE</name>
<evidence type="ECO:0000313" key="3">
    <source>
        <dbReference type="Proteomes" id="UP000014760"/>
    </source>
</evidence>
<feature type="non-terminal residue" evidence="1">
    <location>
        <position position="117"/>
    </location>
</feature>
<dbReference type="HOGENOM" id="CLU_2090732_0_0_1"/>
<reference evidence="1 3" key="2">
    <citation type="journal article" date="2013" name="Nature">
        <title>Insights into bilaterian evolution from three spiralian genomes.</title>
        <authorList>
            <person name="Simakov O."/>
            <person name="Marletaz F."/>
            <person name="Cho S.J."/>
            <person name="Edsinger-Gonzales E."/>
            <person name="Havlak P."/>
            <person name="Hellsten U."/>
            <person name="Kuo D.H."/>
            <person name="Larsson T."/>
            <person name="Lv J."/>
            <person name="Arendt D."/>
            <person name="Savage R."/>
            <person name="Osoegawa K."/>
            <person name="de Jong P."/>
            <person name="Grimwood J."/>
            <person name="Chapman J.A."/>
            <person name="Shapiro H."/>
            <person name="Aerts A."/>
            <person name="Otillar R.P."/>
            <person name="Terry A.Y."/>
            <person name="Boore J.L."/>
            <person name="Grigoriev I.V."/>
            <person name="Lindberg D.R."/>
            <person name="Seaver E.C."/>
            <person name="Weisblat D.A."/>
            <person name="Putnam N.H."/>
            <person name="Rokhsar D.S."/>
        </authorList>
    </citation>
    <scope>NUCLEOTIDE SEQUENCE</scope>
    <source>
        <strain evidence="1 3">I ESC-2004</strain>
    </source>
</reference>
<evidence type="ECO:0000313" key="2">
    <source>
        <dbReference type="EnsemblMetazoa" id="CapteP202007"/>
    </source>
</evidence>
<reference evidence="2" key="3">
    <citation type="submission" date="2015-06" db="UniProtKB">
        <authorList>
            <consortium name="EnsemblMetazoa"/>
        </authorList>
    </citation>
    <scope>IDENTIFICATION</scope>
</reference>
<dbReference type="AlphaFoldDB" id="R7VBA2"/>
<keyword evidence="3" id="KW-1185">Reference proteome</keyword>
<proteinExistence type="predicted"/>
<dbReference type="Proteomes" id="UP000014760">
    <property type="component" value="Unassembled WGS sequence"/>
</dbReference>
<gene>
    <name evidence="1" type="ORF">CAPTEDRAFT_202007</name>
</gene>
<dbReference type="EnsemblMetazoa" id="CapteT202007">
    <property type="protein sequence ID" value="CapteP202007"/>
    <property type="gene ID" value="CapteG202007"/>
</dbReference>
<organism evidence="1">
    <name type="scientific">Capitella teleta</name>
    <name type="common">Polychaete worm</name>
    <dbReference type="NCBI Taxonomy" id="283909"/>
    <lineage>
        <taxon>Eukaryota</taxon>
        <taxon>Metazoa</taxon>
        <taxon>Spiralia</taxon>
        <taxon>Lophotrochozoa</taxon>
        <taxon>Annelida</taxon>
        <taxon>Polychaeta</taxon>
        <taxon>Sedentaria</taxon>
        <taxon>Scolecida</taxon>
        <taxon>Capitellidae</taxon>
        <taxon>Capitella</taxon>
    </lineage>
</organism>
<accession>R7VBA2</accession>
<reference evidence="3" key="1">
    <citation type="submission" date="2012-12" db="EMBL/GenBank/DDBJ databases">
        <authorList>
            <person name="Hellsten U."/>
            <person name="Grimwood J."/>
            <person name="Chapman J.A."/>
            <person name="Shapiro H."/>
            <person name="Aerts A."/>
            <person name="Otillar R.P."/>
            <person name="Terry A.Y."/>
            <person name="Boore J.L."/>
            <person name="Simakov O."/>
            <person name="Marletaz F."/>
            <person name="Cho S.-J."/>
            <person name="Edsinger-Gonzales E."/>
            <person name="Havlak P."/>
            <person name="Kuo D.-H."/>
            <person name="Larsson T."/>
            <person name="Lv J."/>
            <person name="Arendt D."/>
            <person name="Savage R."/>
            <person name="Osoegawa K."/>
            <person name="de Jong P."/>
            <person name="Lindberg D.R."/>
            <person name="Seaver E.C."/>
            <person name="Weisblat D.A."/>
            <person name="Putnam N.H."/>
            <person name="Grigoriev I.V."/>
            <person name="Rokhsar D.S."/>
        </authorList>
    </citation>
    <scope>NUCLEOTIDE SEQUENCE</scope>
    <source>
        <strain evidence="3">I ESC-2004</strain>
    </source>
</reference>
<evidence type="ECO:0000313" key="1">
    <source>
        <dbReference type="EMBL" id="ELU13591.1"/>
    </source>
</evidence>
<dbReference type="EMBL" id="KB295092">
    <property type="protein sequence ID" value="ELU13591.1"/>
    <property type="molecule type" value="Genomic_DNA"/>
</dbReference>
<protein>
    <submittedName>
        <fullName evidence="1 2">Uncharacterized protein</fullName>
    </submittedName>
</protein>